<keyword evidence="5" id="KW-0256">Endoplasmic reticulum</keyword>
<dbReference type="PROSITE" id="PS50222">
    <property type="entry name" value="EF_HAND_2"/>
    <property type="match status" value="1"/>
</dbReference>
<evidence type="ECO:0000313" key="15">
    <source>
        <dbReference type="EMBL" id="EEB17633.1"/>
    </source>
</evidence>
<feature type="domain" description="PPIase FKBP-type" evidence="13">
    <location>
        <begin position="47"/>
        <end position="135"/>
    </location>
</feature>
<evidence type="ECO:0000256" key="11">
    <source>
        <dbReference type="SAM" id="MobiDB-lite"/>
    </source>
</evidence>
<dbReference type="STRING" id="121224.E0VW77"/>
<dbReference type="Pfam" id="PF00254">
    <property type="entry name" value="FKBP_C"/>
    <property type="match status" value="1"/>
</dbReference>
<dbReference type="PANTHER" id="PTHR46222:SF3">
    <property type="entry name" value="PEPTIDYLPROLYL ISOMERASE"/>
    <property type="match status" value="1"/>
</dbReference>
<keyword evidence="7 10" id="KW-0697">Rotamase</keyword>
<dbReference type="eggNOG" id="KOG0549">
    <property type="taxonomic scope" value="Eukaryota"/>
</dbReference>
<dbReference type="InterPro" id="IPR046357">
    <property type="entry name" value="PPIase_dom_sf"/>
</dbReference>
<reference evidence="16" key="3">
    <citation type="submission" date="2021-02" db="UniProtKB">
        <authorList>
            <consortium name="EnsemblMetazoa"/>
        </authorList>
    </citation>
    <scope>IDENTIFICATION</scope>
    <source>
        <strain evidence="16">USDA</strain>
    </source>
</reference>
<feature type="chain" id="PRO_5011412702" description="peptidylprolyl isomerase" evidence="12">
    <location>
        <begin position="20"/>
        <end position="212"/>
    </location>
</feature>
<dbReference type="InterPro" id="IPR002048">
    <property type="entry name" value="EF_hand_dom"/>
</dbReference>
<evidence type="ECO:0000259" key="13">
    <source>
        <dbReference type="PROSITE" id="PS50059"/>
    </source>
</evidence>
<dbReference type="EnsemblMetazoa" id="PHUM475260-RA">
    <property type="protein sequence ID" value="PHUM475260-PA"/>
    <property type="gene ID" value="PHUM475260"/>
</dbReference>
<dbReference type="EMBL" id="AAZO01005762">
    <property type="status" value="NOT_ANNOTATED_CDS"/>
    <property type="molecule type" value="Genomic_DNA"/>
</dbReference>
<evidence type="ECO:0000256" key="6">
    <source>
        <dbReference type="ARBA" id="ARBA00022837"/>
    </source>
</evidence>
<accession>E0VW77</accession>
<comment type="catalytic activity">
    <reaction evidence="1 10">
        <text>[protein]-peptidylproline (omega=180) = [protein]-peptidylproline (omega=0)</text>
        <dbReference type="Rhea" id="RHEA:16237"/>
        <dbReference type="Rhea" id="RHEA-COMP:10747"/>
        <dbReference type="Rhea" id="RHEA-COMP:10748"/>
        <dbReference type="ChEBI" id="CHEBI:83833"/>
        <dbReference type="ChEBI" id="CHEBI:83834"/>
        <dbReference type="EC" id="5.2.1.8"/>
    </reaction>
</comment>
<dbReference type="InParanoid" id="E0VW77"/>
<dbReference type="EMBL" id="DS235817">
    <property type="protein sequence ID" value="EEB17633.1"/>
    <property type="molecule type" value="Genomic_DNA"/>
</dbReference>
<dbReference type="GO" id="GO:0003755">
    <property type="term" value="F:peptidyl-prolyl cis-trans isomerase activity"/>
    <property type="evidence" value="ECO:0007669"/>
    <property type="project" value="UniProtKB-KW"/>
</dbReference>
<feature type="domain" description="EF-hand" evidence="14">
    <location>
        <begin position="179"/>
        <end position="212"/>
    </location>
</feature>
<dbReference type="EC" id="5.2.1.8" evidence="2 10"/>
<dbReference type="EMBL" id="AAZO01005761">
    <property type="status" value="NOT_ANNOTATED_CDS"/>
    <property type="molecule type" value="Genomic_DNA"/>
</dbReference>
<dbReference type="HOGENOM" id="CLU_013615_5_0_1"/>
<evidence type="ECO:0000256" key="9">
    <source>
        <dbReference type="ARBA" id="ARBA00023235"/>
    </source>
</evidence>
<dbReference type="Gene3D" id="3.10.50.40">
    <property type="match status" value="1"/>
</dbReference>
<dbReference type="GO" id="GO:0005783">
    <property type="term" value="C:endoplasmic reticulum"/>
    <property type="evidence" value="ECO:0007669"/>
    <property type="project" value="UniProtKB-ARBA"/>
</dbReference>
<evidence type="ECO:0000256" key="10">
    <source>
        <dbReference type="PROSITE-ProRule" id="PRU00277"/>
    </source>
</evidence>
<feature type="region of interest" description="Disordered" evidence="11">
    <location>
        <begin position="154"/>
        <end position="176"/>
    </location>
</feature>
<dbReference type="InterPro" id="IPR052273">
    <property type="entry name" value="PPIase_FKBP"/>
</dbReference>
<evidence type="ECO:0000256" key="5">
    <source>
        <dbReference type="ARBA" id="ARBA00022824"/>
    </source>
</evidence>
<keyword evidence="9 10" id="KW-0413">Isomerase</keyword>
<evidence type="ECO:0000256" key="12">
    <source>
        <dbReference type="SAM" id="SignalP"/>
    </source>
</evidence>
<dbReference type="CTD" id="8239369"/>
<dbReference type="AlphaFoldDB" id="E0VW77"/>
<dbReference type="RefSeq" id="XP_002430371.1">
    <property type="nucleotide sequence ID" value="XM_002430326.1"/>
</dbReference>
<dbReference type="PANTHER" id="PTHR46222">
    <property type="entry name" value="PEPTIDYL-PROLYL CIS-TRANS ISOMERASE FKBP7/14"/>
    <property type="match status" value="1"/>
</dbReference>
<dbReference type="Proteomes" id="UP000009046">
    <property type="component" value="Unassembled WGS sequence"/>
</dbReference>
<dbReference type="InterPro" id="IPR018247">
    <property type="entry name" value="EF_Hand_1_Ca_BS"/>
</dbReference>
<feature type="region of interest" description="Disordered" evidence="11">
    <location>
        <begin position="192"/>
        <end position="212"/>
    </location>
</feature>
<keyword evidence="8" id="KW-0325">Glycoprotein</keyword>
<dbReference type="PROSITE" id="PS00018">
    <property type="entry name" value="EF_HAND_1"/>
    <property type="match status" value="2"/>
</dbReference>
<evidence type="ECO:0000256" key="7">
    <source>
        <dbReference type="ARBA" id="ARBA00023110"/>
    </source>
</evidence>
<evidence type="ECO:0000313" key="16">
    <source>
        <dbReference type="EnsemblMetazoa" id="PHUM475260-PA"/>
    </source>
</evidence>
<keyword evidence="17" id="KW-1185">Reference proteome</keyword>
<dbReference type="OMA" id="DRIPPKA"/>
<dbReference type="FunCoup" id="E0VW77">
    <property type="interactions" value="125"/>
</dbReference>
<dbReference type="GO" id="GO:0005509">
    <property type="term" value="F:calcium ion binding"/>
    <property type="evidence" value="ECO:0007669"/>
    <property type="project" value="InterPro"/>
</dbReference>
<dbReference type="OrthoDB" id="1902587at2759"/>
<evidence type="ECO:0000256" key="3">
    <source>
        <dbReference type="ARBA" id="ARBA00022729"/>
    </source>
</evidence>
<proteinExistence type="predicted"/>
<evidence type="ECO:0000313" key="17">
    <source>
        <dbReference type="Proteomes" id="UP000009046"/>
    </source>
</evidence>
<feature type="signal peptide" evidence="12">
    <location>
        <begin position="1"/>
        <end position="19"/>
    </location>
</feature>
<reference evidence="15" key="1">
    <citation type="submission" date="2007-04" db="EMBL/GenBank/DDBJ databases">
        <title>Annotation of Pediculus humanus corporis strain USDA.</title>
        <authorList>
            <person name="Kirkness E."/>
            <person name="Hannick L."/>
            <person name="Hass B."/>
            <person name="Bruggner R."/>
            <person name="Lawson D."/>
            <person name="Bidwell S."/>
            <person name="Joardar V."/>
            <person name="Caler E."/>
            <person name="Walenz B."/>
            <person name="Inman J."/>
            <person name="Schobel S."/>
            <person name="Galinsky K."/>
            <person name="Amedeo P."/>
            <person name="Strausberg R."/>
        </authorList>
    </citation>
    <scope>NUCLEOTIDE SEQUENCE</scope>
    <source>
        <strain evidence="15">USDA</strain>
    </source>
</reference>
<dbReference type="InterPro" id="IPR011992">
    <property type="entry name" value="EF-hand-dom_pair"/>
</dbReference>
<dbReference type="SUPFAM" id="SSF54534">
    <property type="entry name" value="FKBP-like"/>
    <property type="match status" value="1"/>
</dbReference>
<protein>
    <recommendedName>
        <fullName evidence="2 10">peptidylprolyl isomerase</fullName>
        <ecNumber evidence="2 10">5.2.1.8</ecNumber>
    </recommendedName>
</protein>
<dbReference type="FunFam" id="3.10.50.40:FF:000006">
    <property type="entry name" value="Peptidyl-prolyl cis-trans isomerase"/>
    <property type="match status" value="1"/>
</dbReference>
<evidence type="ECO:0000256" key="8">
    <source>
        <dbReference type="ARBA" id="ARBA00023180"/>
    </source>
</evidence>
<organism>
    <name type="scientific">Pediculus humanus subsp. corporis</name>
    <name type="common">Body louse</name>
    <dbReference type="NCBI Taxonomy" id="121224"/>
    <lineage>
        <taxon>Eukaryota</taxon>
        <taxon>Metazoa</taxon>
        <taxon>Ecdysozoa</taxon>
        <taxon>Arthropoda</taxon>
        <taxon>Hexapoda</taxon>
        <taxon>Insecta</taxon>
        <taxon>Pterygota</taxon>
        <taxon>Neoptera</taxon>
        <taxon>Paraneoptera</taxon>
        <taxon>Psocodea</taxon>
        <taxon>Troctomorpha</taxon>
        <taxon>Phthiraptera</taxon>
        <taxon>Anoplura</taxon>
        <taxon>Pediculidae</taxon>
        <taxon>Pediculus</taxon>
    </lineage>
</organism>
<keyword evidence="6" id="KW-0106">Calcium</keyword>
<evidence type="ECO:0000256" key="2">
    <source>
        <dbReference type="ARBA" id="ARBA00013194"/>
    </source>
</evidence>
<evidence type="ECO:0000259" key="14">
    <source>
        <dbReference type="PROSITE" id="PS50222"/>
    </source>
</evidence>
<keyword evidence="4" id="KW-0677">Repeat</keyword>
<gene>
    <name evidence="16" type="primary">8239369</name>
    <name evidence="15" type="ORF">Phum_PHUM475260</name>
</gene>
<dbReference type="VEuPathDB" id="VectorBase:PHUM475260"/>
<dbReference type="SUPFAM" id="SSF47473">
    <property type="entry name" value="EF-hand"/>
    <property type="match status" value="1"/>
</dbReference>
<reference evidence="15" key="2">
    <citation type="submission" date="2007-04" db="EMBL/GenBank/DDBJ databases">
        <title>The genome of the human body louse.</title>
        <authorList>
            <consortium name="The Human Body Louse Genome Consortium"/>
            <person name="Kirkness E."/>
            <person name="Walenz B."/>
            <person name="Hass B."/>
            <person name="Bruggner R."/>
            <person name="Strausberg R."/>
        </authorList>
    </citation>
    <scope>NUCLEOTIDE SEQUENCE</scope>
    <source>
        <strain evidence="15">USDA</strain>
    </source>
</reference>
<evidence type="ECO:0000256" key="4">
    <source>
        <dbReference type="ARBA" id="ARBA00022737"/>
    </source>
</evidence>
<dbReference type="InterPro" id="IPR001179">
    <property type="entry name" value="PPIase_FKBP_dom"/>
</dbReference>
<sequence>MISLKCYILFAFLLVLVSSDDKKETTDELKIEYVSKPDECTATSKNGDMLTMHYTGTLANGTKFDSSRDREEPFTFQIGVGQVIKGWDQGLLDMCVGEVRKLTIPPHLGYGDRGAGNVIPGGATLFFEVELMKIGDAPPTTNVFKEIDADADKQLSREEVSSAADGSAEDEEIKRMLNDHDKLVEEIFQHEDSDKNGFLSHDEFSGPKHDEL</sequence>
<dbReference type="EMBL" id="AAZO01005763">
    <property type="status" value="NOT_ANNOTATED_CDS"/>
    <property type="molecule type" value="Genomic_DNA"/>
</dbReference>
<dbReference type="GeneID" id="8239369"/>
<dbReference type="PROSITE" id="PS50059">
    <property type="entry name" value="FKBP_PPIASE"/>
    <property type="match status" value="1"/>
</dbReference>
<keyword evidence="3 12" id="KW-0732">Signal</keyword>
<name>E0VW77_PEDHC</name>
<dbReference type="KEGG" id="phu:Phum_PHUM475260"/>
<dbReference type="Gene3D" id="1.10.238.10">
    <property type="entry name" value="EF-hand"/>
    <property type="match status" value="1"/>
</dbReference>
<evidence type="ECO:0000256" key="1">
    <source>
        <dbReference type="ARBA" id="ARBA00000971"/>
    </source>
</evidence>